<sequence length="538" mass="58569">MTTAMSSLVFNVLDYGAVGNGETLDTAAINQAIADCHELGGGTVWLPSGTYLSGTVFMRSNVTLHLDAGSVLLGSPNMEDYPKLPYTSEFRNTALIASIGATHIAIQGSGVIDGNGDSFARYDQADLLRDFDASFTRQGNDYFRENDQADDGPVDMNERPGILILILNGIDAQVSQVRIRNAPNWCLHVACADGVLLHGLDIRNSLLIPNSDGIDVSRSRNVRISDCNIEAGDDGLAFSPCAEGYGGGGNENVVVQNCTIKSRSAGIRIGWDTYGFRNFMFHNIVIRDSNRGIGLFLRESESIENVVFSNIMIETRLHKGKWWGKAEPIHISAVKGFPHSGEPGSVRNVTFTNITVKSEHGIVIYGSEECSIENVTFEHVRMLVKNGPLQESFGGNLDFRPALDDRLKVFGHDIPALYAKHVKGLAIHGFDLEWSDDLPTFMRNGLEIESFEEVTIDGFKGRQPQLEGEGAAIRLANGRQVNIRNSIAKAGTIRFGDFEQVEEAGMFIGNDLSRAEQPLKPGAYGFAVFGCRDGGSLV</sequence>
<evidence type="ECO:0000313" key="5">
    <source>
        <dbReference type="EMBL" id="RAP75644.1"/>
    </source>
</evidence>
<dbReference type="InterPro" id="IPR011050">
    <property type="entry name" value="Pectin_lyase_fold/virulence"/>
</dbReference>
<keyword evidence="6" id="KW-1185">Reference proteome</keyword>
<evidence type="ECO:0000313" key="6">
    <source>
        <dbReference type="Proteomes" id="UP000249260"/>
    </source>
</evidence>
<dbReference type="InterPro" id="IPR051801">
    <property type="entry name" value="GH28_Enzymes"/>
</dbReference>
<evidence type="ECO:0008006" key="7">
    <source>
        <dbReference type="Google" id="ProtNLM"/>
    </source>
</evidence>
<gene>
    <name evidence="5" type="ORF">DL346_09290</name>
</gene>
<proteinExistence type="inferred from homology"/>
<comment type="similarity">
    <text evidence="1 4">Belongs to the glycosyl hydrolase 28 family.</text>
</comment>
<reference evidence="5 6" key="1">
    <citation type="submission" date="2018-06" db="EMBL/GenBank/DDBJ databases">
        <title>Paenibacillus montanisoli sp. nov., isolated from mountain area soil.</title>
        <authorList>
            <person name="Wu M."/>
        </authorList>
    </citation>
    <scope>NUCLEOTIDE SEQUENCE [LARGE SCALE GENOMIC DNA]</scope>
    <source>
        <strain evidence="5 6">RA17</strain>
    </source>
</reference>
<dbReference type="OrthoDB" id="9795222at2"/>
<dbReference type="PANTHER" id="PTHR31339">
    <property type="entry name" value="PECTIN LYASE-RELATED"/>
    <property type="match status" value="1"/>
</dbReference>
<keyword evidence="2 4" id="KW-0378">Hydrolase</keyword>
<dbReference type="PANTHER" id="PTHR31339:SF0">
    <property type="entry name" value="PECTIN LYASE-LIKE SUPERFAMILY PROTEIN"/>
    <property type="match status" value="1"/>
</dbReference>
<dbReference type="InterPro" id="IPR000743">
    <property type="entry name" value="Glyco_hydro_28"/>
</dbReference>
<comment type="caution">
    <text evidence="5">The sequence shown here is derived from an EMBL/GenBank/DDBJ whole genome shotgun (WGS) entry which is preliminary data.</text>
</comment>
<dbReference type="GO" id="GO:0004650">
    <property type="term" value="F:polygalacturonase activity"/>
    <property type="evidence" value="ECO:0007669"/>
    <property type="project" value="InterPro"/>
</dbReference>
<accession>A0A328U6D3</accession>
<dbReference type="GO" id="GO:0005975">
    <property type="term" value="P:carbohydrate metabolic process"/>
    <property type="evidence" value="ECO:0007669"/>
    <property type="project" value="InterPro"/>
</dbReference>
<evidence type="ECO:0000256" key="3">
    <source>
        <dbReference type="ARBA" id="ARBA00023295"/>
    </source>
</evidence>
<dbReference type="Pfam" id="PF00295">
    <property type="entry name" value="Glyco_hydro_28"/>
    <property type="match status" value="1"/>
</dbReference>
<dbReference type="Proteomes" id="UP000249260">
    <property type="component" value="Unassembled WGS sequence"/>
</dbReference>
<evidence type="ECO:0000256" key="1">
    <source>
        <dbReference type="ARBA" id="ARBA00008834"/>
    </source>
</evidence>
<dbReference type="SMART" id="SM00710">
    <property type="entry name" value="PbH1"/>
    <property type="match status" value="4"/>
</dbReference>
<dbReference type="EMBL" id="QLUW01000002">
    <property type="protein sequence ID" value="RAP75644.1"/>
    <property type="molecule type" value="Genomic_DNA"/>
</dbReference>
<organism evidence="5 6">
    <name type="scientific">Paenibacillus montanisoli</name>
    <dbReference type="NCBI Taxonomy" id="2081970"/>
    <lineage>
        <taxon>Bacteria</taxon>
        <taxon>Bacillati</taxon>
        <taxon>Bacillota</taxon>
        <taxon>Bacilli</taxon>
        <taxon>Bacillales</taxon>
        <taxon>Paenibacillaceae</taxon>
        <taxon>Paenibacillus</taxon>
    </lineage>
</organism>
<name>A0A328U6D3_9BACL</name>
<keyword evidence="3 4" id="KW-0326">Glycosidase</keyword>
<dbReference type="AlphaFoldDB" id="A0A328U6D3"/>
<evidence type="ECO:0000256" key="4">
    <source>
        <dbReference type="RuleBase" id="RU361169"/>
    </source>
</evidence>
<evidence type="ECO:0000256" key="2">
    <source>
        <dbReference type="ARBA" id="ARBA00022801"/>
    </source>
</evidence>
<protein>
    <recommendedName>
        <fullName evidence="7">Glycoside hydrolase family 28 protein</fullName>
    </recommendedName>
</protein>
<dbReference type="RefSeq" id="WP_112881870.1">
    <property type="nucleotide sequence ID" value="NZ_QLUW01000002.1"/>
</dbReference>
<dbReference type="InterPro" id="IPR006626">
    <property type="entry name" value="PbH1"/>
</dbReference>
<dbReference type="InterPro" id="IPR012334">
    <property type="entry name" value="Pectin_lyas_fold"/>
</dbReference>
<dbReference type="SUPFAM" id="SSF51126">
    <property type="entry name" value="Pectin lyase-like"/>
    <property type="match status" value="1"/>
</dbReference>
<dbReference type="Gene3D" id="2.160.20.10">
    <property type="entry name" value="Single-stranded right-handed beta-helix, Pectin lyase-like"/>
    <property type="match status" value="1"/>
</dbReference>